<dbReference type="AlphaFoldDB" id="A0A0A9EM08"/>
<proteinExistence type="predicted"/>
<reference evidence="1" key="1">
    <citation type="submission" date="2014-09" db="EMBL/GenBank/DDBJ databases">
        <authorList>
            <person name="Magalhaes I.L.F."/>
            <person name="Oliveira U."/>
            <person name="Santos F.R."/>
            <person name="Vidigal T.H.D.A."/>
            <person name="Brescovit A.D."/>
            <person name="Santos A.J."/>
        </authorList>
    </citation>
    <scope>NUCLEOTIDE SEQUENCE</scope>
    <source>
        <tissue evidence="1">Shoot tissue taken approximately 20 cm above the soil surface</tissue>
    </source>
</reference>
<protein>
    <submittedName>
        <fullName evidence="1">Uncharacterized protein</fullName>
    </submittedName>
</protein>
<accession>A0A0A9EM08</accession>
<name>A0A0A9EM08_ARUDO</name>
<sequence length="41" mass="5080">MCIDQNMRQPHYQFPVLDFSQYKSYHKTFIGYEKNILILRI</sequence>
<reference evidence="1" key="2">
    <citation type="journal article" date="2015" name="Data Brief">
        <title>Shoot transcriptome of the giant reed, Arundo donax.</title>
        <authorList>
            <person name="Barrero R.A."/>
            <person name="Guerrero F.D."/>
            <person name="Moolhuijzen P."/>
            <person name="Goolsby J.A."/>
            <person name="Tidwell J."/>
            <person name="Bellgard S.E."/>
            <person name="Bellgard M.I."/>
        </authorList>
    </citation>
    <scope>NUCLEOTIDE SEQUENCE</scope>
    <source>
        <tissue evidence="1">Shoot tissue taken approximately 20 cm above the soil surface</tissue>
    </source>
</reference>
<dbReference type="EMBL" id="GBRH01198990">
    <property type="protein sequence ID" value="JAD98905.1"/>
    <property type="molecule type" value="Transcribed_RNA"/>
</dbReference>
<evidence type="ECO:0000313" key="1">
    <source>
        <dbReference type="EMBL" id="JAD98905.1"/>
    </source>
</evidence>
<organism evidence="1">
    <name type="scientific">Arundo donax</name>
    <name type="common">Giant reed</name>
    <name type="synonym">Donax arundinaceus</name>
    <dbReference type="NCBI Taxonomy" id="35708"/>
    <lineage>
        <taxon>Eukaryota</taxon>
        <taxon>Viridiplantae</taxon>
        <taxon>Streptophyta</taxon>
        <taxon>Embryophyta</taxon>
        <taxon>Tracheophyta</taxon>
        <taxon>Spermatophyta</taxon>
        <taxon>Magnoliopsida</taxon>
        <taxon>Liliopsida</taxon>
        <taxon>Poales</taxon>
        <taxon>Poaceae</taxon>
        <taxon>PACMAD clade</taxon>
        <taxon>Arundinoideae</taxon>
        <taxon>Arundineae</taxon>
        <taxon>Arundo</taxon>
    </lineage>
</organism>